<dbReference type="HAMAP" id="MF_01152">
    <property type="entry name" value="DnaJ"/>
    <property type="match status" value="1"/>
</dbReference>
<dbReference type="Pfam" id="PF01556">
    <property type="entry name" value="DnaJ_C"/>
    <property type="match status" value="1"/>
</dbReference>
<dbReference type="FunFam" id="2.10.230.10:FF:000002">
    <property type="entry name" value="Molecular chaperone DnaJ"/>
    <property type="match status" value="1"/>
</dbReference>
<dbReference type="PROSITE" id="PS51188">
    <property type="entry name" value="ZF_CR"/>
    <property type="match status" value="1"/>
</dbReference>
<dbReference type="SMART" id="SM00271">
    <property type="entry name" value="DnaJ"/>
    <property type="match status" value="1"/>
</dbReference>
<dbReference type="InterPro" id="IPR001305">
    <property type="entry name" value="HSP_DnaJ_Cys-rich_dom"/>
</dbReference>
<comment type="domain">
    <text evidence="8">The J domain is necessary and sufficient to stimulate DnaK ATPase activity. Zinc center 1 plays an important role in the autonomous, DnaK-independent chaperone activity of DnaJ. Zinc center 2 is essential for interaction with DnaK and for DnaJ activity.</text>
</comment>
<feature type="repeat" description="CXXCXGXG motif" evidence="8">
    <location>
        <begin position="170"/>
        <end position="177"/>
    </location>
</feature>
<dbReference type="GO" id="GO:0031072">
    <property type="term" value="F:heat shock protein binding"/>
    <property type="evidence" value="ECO:0007669"/>
    <property type="project" value="InterPro"/>
</dbReference>
<dbReference type="InterPro" id="IPR036869">
    <property type="entry name" value="J_dom_sf"/>
</dbReference>
<feature type="binding site" evidence="8">
    <location>
        <position position="173"/>
    </location>
    <ligand>
        <name>Zn(2+)</name>
        <dbReference type="ChEBI" id="CHEBI:29105"/>
        <label>2</label>
    </ligand>
</feature>
<keyword evidence="8" id="KW-0235">DNA replication</keyword>
<dbReference type="STRING" id="1798665.A2942_04085"/>
<feature type="domain" description="J" evidence="10">
    <location>
        <begin position="5"/>
        <end position="67"/>
    </location>
</feature>
<evidence type="ECO:0000313" key="13">
    <source>
        <dbReference type="Proteomes" id="UP000178534"/>
    </source>
</evidence>
<keyword evidence="5 8" id="KW-0143">Chaperone</keyword>
<proteinExistence type="inferred from homology"/>
<reference evidence="12 13" key="1">
    <citation type="journal article" date="2016" name="Nat. Commun.">
        <title>Thousands of microbial genomes shed light on interconnected biogeochemical processes in an aquifer system.</title>
        <authorList>
            <person name="Anantharaman K."/>
            <person name="Brown C.T."/>
            <person name="Hug L.A."/>
            <person name="Sharon I."/>
            <person name="Castelle C.J."/>
            <person name="Probst A.J."/>
            <person name="Thomas B.C."/>
            <person name="Singh A."/>
            <person name="Wilkins M.J."/>
            <person name="Karaoz U."/>
            <person name="Brodie E.L."/>
            <person name="Williams K.H."/>
            <person name="Hubbard S.S."/>
            <person name="Banfield J.F."/>
        </authorList>
    </citation>
    <scope>NUCLEOTIDE SEQUENCE [LARGE SCALE GENOMIC DNA]</scope>
</reference>
<dbReference type="NCBIfam" id="TIGR02349">
    <property type="entry name" value="DnaJ_bact"/>
    <property type="match status" value="1"/>
</dbReference>
<comment type="subunit">
    <text evidence="8">Homodimer.</text>
</comment>
<dbReference type="SUPFAM" id="SSF49493">
    <property type="entry name" value="HSP40/DnaJ peptide-binding domain"/>
    <property type="match status" value="2"/>
</dbReference>
<evidence type="ECO:0000256" key="3">
    <source>
        <dbReference type="ARBA" id="ARBA00022771"/>
    </source>
</evidence>
<feature type="repeat" description="CXXCXGXG motif" evidence="8">
    <location>
        <begin position="196"/>
        <end position="203"/>
    </location>
</feature>
<comment type="caution">
    <text evidence="12">The sequence shown here is derived from an EMBL/GenBank/DDBJ whole genome shotgun (WGS) entry which is preliminary data.</text>
</comment>
<dbReference type="CDD" id="cd10747">
    <property type="entry name" value="DnaJ_C"/>
    <property type="match status" value="1"/>
</dbReference>
<dbReference type="InterPro" id="IPR008971">
    <property type="entry name" value="HSP40/DnaJ_pept-bd"/>
</dbReference>
<evidence type="ECO:0000313" key="12">
    <source>
        <dbReference type="EMBL" id="OGZ11397.1"/>
    </source>
</evidence>
<dbReference type="Pfam" id="PF00684">
    <property type="entry name" value="DnaJ_CXXCXGXG"/>
    <property type="match status" value="1"/>
</dbReference>
<evidence type="ECO:0000256" key="4">
    <source>
        <dbReference type="ARBA" id="ARBA00022833"/>
    </source>
</evidence>
<dbReference type="SUPFAM" id="SSF46565">
    <property type="entry name" value="Chaperone J-domain"/>
    <property type="match status" value="1"/>
</dbReference>
<comment type="function">
    <text evidence="8">Participates actively in the response to hyperosmotic and heat shock by preventing the aggregation of stress-denatured proteins and by disaggregating proteins, also in an autonomous, DnaK-independent fashion. Unfolded proteins bind initially to DnaJ; upon interaction with the DnaJ-bound protein, DnaK hydrolyzes its bound ATP, resulting in the formation of a stable complex. GrpE releases ADP from DnaK; ATP binding to DnaK triggers the release of the substrate protein, thus completing the reaction cycle. Several rounds of ATP-dependent interactions between DnaJ, DnaK and GrpE are required for fully efficient folding. Also involved, together with DnaK and GrpE, in the DNA replication of plasmids through activation of initiation proteins.</text>
</comment>
<feature type="repeat" description="CXXCXGXG motif" evidence="8">
    <location>
        <begin position="153"/>
        <end position="160"/>
    </location>
</feature>
<dbReference type="FunFam" id="2.60.260.20:FF:000013">
    <property type="entry name" value="DnaJ subfamily B member 11"/>
    <property type="match status" value="1"/>
</dbReference>
<name>A0A1G2DCM0_9BACT</name>
<keyword evidence="8" id="KW-0346">Stress response</keyword>
<dbReference type="PANTHER" id="PTHR43096">
    <property type="entry name" value="DNAJ HOMOLOG 1, MITOCHONDRIAL-RELATED"/>
    <property type="match status" value="1"/>
</dbReference>
<dbReference type="PRINTS" id="PR00625">
    <property type="entry name" value="JDOMAIN"/>
</dbReference>
<dbReference type="PROSITE" id="PS00636">
    <property type="entry name" value="DNAJ_1"/>
    <property type="match status" value="1"/>
</dbReference>
<dbReference type="Pfam" id="PF00226">
    <property type="entry name" value="DnaJ"/>
    <property type="match status" value="1"/>
</dbReference>
<dbReference type="InterPro" id="IPR002939">
    <property type="entry name" value="DnaJ_C"/>
</dbReference>
<evidence type="ECO:0000256" key="7">
    <source>
        <dbReference type="ARBA" id="ARBA00067609"/>
    </source>
</evidence>
<evidence type="ECO:0000259" key="10">
    <source>
        <dbReference type="PROSITE" id="PS50076"/>
    </source>
</evidence>
<feature type="binding site" evidence="8">
    <location>
        <position position="156"/>
    </location>
    <ligand>
        <name>Zn(2+)</name>
        <dbReference type="ChEBI" id="CHEBI:29105"/>
        <label>1</label>
    </ligand>
</feature>
<evidence type="ECO:0000256" key="9">
    <source>
        <dbReference type="PROSITE-ProRule" id="PRU00546"/>
    </source>
</evidence>
<evidence type="ECO:0000256" key="6">
    <source>
        <dbReference type="ARBA" id="ARBA00061004"/>
    </source>
</evidence>
<feature type="repeat" description="CXXCXGXG motif" evidence="8">
    <location>
        <begin position="210"/>
        <end position="217"/>
    </location>
</feature>
<dbReference type="InterPro" id="IPR018253">
    <property type="entry name" value="DnaJ_domain_CS"/>
</dbReference>
<sequence length="363" mass="39015">MVAKDYYQTLGVDRKASKDEIRKAFHKLAHQYHPDKNGGNEAKFKEVSEAYQTLSDETKRREYDTYGQTWSGGQGGGGQGHSGFEGFGGFGGQGFEGVDLGDIFGDLFGGGYSGAGGTRVERGRDISIDIEITFEESVFGTQRKVLLGKASLCDICSGTGAKPGMKMKKCATCNGKGRVTEMRKSFLGNFSTVHVCSTCGGKGEIPEEKCKACGGAGVLKKQEEITINIPPGINAGEMLRMSGKGEAVAHGGIPGDLYVKMHVKPHPLYHREGQNLVMTLDVKLSDALLGATYKIATLDGKQIDVKIPEGVKFGDTLRLKDRGVPNPGRGHSGDILIHVNIKTPTRLSGKVKKMIEELKKEGI</sequence>
<feature type="domain" description="CR-type" evidence="11">
    <location>
        <begin position="140"/>
        <end position="222"/>
    </location>
</feature>
<feature type="binding site" evidence="8">
    <location>
        <position position="196"/>
    </location>
    <ligand>
        <name>Zn(2+)</name>
        <dbReference type="ChEBI" id="CHEBI:29105"/>
        <label>2</label>
    </ligand>
</feature>
<dbReference type="GO" id="GO:0005737">
    <property type="term" value="C:cytoplasm"/>
    <property type="evidence" value="ECO:0007669"/>
    <property type="project" value="UniProtKB-SubCell"/>
</dbReference>
<dbReference type="InterPro" id="IPR001623">
    <property type="entry name" value="DnaJ_domain"/>
</dbReference>
<organism evidence="12 13">
    <name type="scientific">Candidatus Lloydbacteria bacterium RIFCSPLOWO2_01_FULL_50_20</name>
    <dbReference type="NCBI Taxonomy" id="1798665"/>
    <lineage>
        <taxon>Bacteria</taxon>
        <taxon>Candidatus Lloydiibacteriota</taxon>
    </lineage>
</organism>
<evidence type="ECO:0000259" key="11">
    <source>
        <dbReference type="PROSITE" id="PS51188"/>
    </source>
</evidence>
<feature type="binding site" evidence="8">
    <location>
        <position position="199"/>
    </location>
    <ligand>
        <name>Zn(2+)</name>
        <dbReference type="ChEBI" id="CHEBI:29105"/>
        <label>2</label>
    </ligand>
</feature>
<dbReference type="AlphaFoldDB" id="A0A1G2DCM0"/>
<accession>A0A1G2DCM0</accession>
<dbReference type="GO" id="GO:0006260">
    <property type="term" value="P:DNA replication"/>
    <property type="evidence" value="ECO:0007669"/>
    <property type="project" value="UniProtKB-KW"/>
</dbReference>
<evidence type="ECO:0000256" key="5">
    <source>
        <dbReference type="ARBA" id="ARBA00023186"/>
    </source>
</evidence>
<dbReference type="PANTHER" id="PTHR43096:SF10">
    <property type="entry name" value="CHAPERONE PROTEIN DNAJ A6, CHLOROPLASTIC"/>
    <property type="match status" value="1"/>
</dbReference>
<gene>
    <name evidence="8" type="primary">dnaJ</name>
    <name evidence="12" type="ORF">A2942_04085</name>
</gene>
<dbReference type="CDD" id="cd10719">
    <property type="entry name" value="DnaJ_zf"/>
    <property type="match status" value="1"/>
</dbReference>
<dbReference type="Proteomes" id="UP000178534">
    <property type="component" value="Unassembled WGS sequence"/>
</dbReference>
<feature type="binding site" evidence="8">
    <location>
        <position position="153"/>
    </location>
    <ligand>
        <name>Zn(2+)</name>
        <dbReference type="ChEBI" id="CHEBI:29105"/>
        <label>1</label>
    </ligand>
</feature>
<dbReference type="GO" id="GO:0008270">
    <property type="term" value="F:zinc ion binding"/>
    <property type="evidence" value="ECO:0007669"/>
    <property type="project" value="UniProtKB-UniRule"/>
</dbReference>
<feature type="zinc finger region" description="CR-type" evidence="9">
    <location>
        <begin position="140"/>
        <end position="222"/>
    </location>
</feature>
<dbReference type="Gene3D" id="2.10.230.10">
    <property type="entry name" value="Heat shock protein DnaJ, cysteine-rich domain"/>
    <property type="match status" value="1"/>
</dbReference>
<dbReference type="GO" id="GO:0042026">
    <property type="term" value="P:protein refolding"/>
    <property type="evidence" value="ECO:0007669"/>
    <property type="project" value="TreeGrafter"/>
</dbReference>
<dbReference type="NCBIfam" id="NF008035">
    <property type="entry name" value="PRK10767.1"/>
    <property type="match status" value="1"/>
</dbReference>
<dbReference type="EMBL" id="MHLP01000038">
    <property type="protein sequence ID" value="OGZ11397.1"/>
    <property type="molecule type" value="Genomic_DNA"/>
</dbReference>
<evidence type="ECO:0000256" key="2">
    <source>
        <dbReference type="ARBA" id="ARBA00022737"/>
    </source>
</evidence>
<keyword evidence="3 8" id="KW-0863">Zinc-finger</keyword>
<dbReference type="Gene3D" id="2.60.260.20">
    <property type="entry name" value="Urease metallochaperone UreE, N-terminal domain"/>
    <property type="match status" value="2"/>
</dbReference>
<dbReference type="GO" id="GO:0009408">
    <property type="term" value="P:response to heat"/>
    <property type="evidence" value="ECO:0007669"/>
    <property type="project" value="InterPro"/>
</dbReference>
<comment type="subcellular location">
    <subcellularLocation>
        <location evidence="8">Cytoplasm</location>
    </subcellularLocation>
</comment>
<keyword evidence="2 8" id="KW-0677">Repeat</keyword>
<dbReference type="InterPro" id="IPR036410">
    <property type="entry name" value="HSP_DnaJ_Cys-rich_dom_sf"/>
</dbReference>
<dbReference type="Gene3D" id="1.10.287.110">
    <property type="entry name" value="DnaJ domain"/>
    <property type="match status" value="1"/>
</dbReference>
<dbReference type="InterPro" id="IPR012724">
    <property type="entry name" value="DnaJ"/>
</dbReference>
<comment type="similarity">
    <text evidence="6 8">Belongs to the DnaJ family.</text>
</comment>
<feature type="binding site" evidence="8">
    <location>
        <position position="210"/>
    </location>
    <ligand>
        <name>Zn(2+)</name>
        <dbReference type="ChEBI" id="CHEBI:29105"/>
        <label>1</label>
    </ligand>
</feature>
<feature type="binding site" evidence="8">
    <location>
        <position position="170"/>
    </location>
    <ligand>
        <name>Zn(2+)</name>
        <dbReference type="ChEBI" id="CHEBI:29105"/>
        <label>2</label>
    </ligand>
</feature>
<comment type="cofactor">
    <cofactor evidence="8">
        <name>Zn(2+)</name>
        <dbReference type="ChEBI" id="CHEBI:29105"/>
    </cofactor>
    <text evidence="8">Binds 2 Zn(2+) ions per monomer.</text>
</comment>
<feature type="binding site" evidence="8">
    <location>
        <position position="213"/>
    </location>
    <ligand>
        <name>Zn(2+)</name>
        <dbReference type="ChEBI" id="CHEBI:29105"/>
        <label>1</label>
    </ligand>
</feature>
<dbReference type="GO" id="GO:0005524">
    <property type="term" value="F:ATP binding"/>
    <property type="evidence" value="ECO:0007669"/>
    <property type="project" value="InterPro"/>
</dbReference>
<keyword evidence="8" id="KW-0963">Cytoplasm</keyword>
<dbReference type="CDD" id="cd06257">
    <property type="entry name" value="DnaJ"/>
    <property type="match status" value="1"/>
</dbReference>
<keyword evidence="1 8" id="KW-0479">Metal-binding</keyword>
<dbReference type="GO" id="GO:0051082">
    <property type="term" value="F:unfolded protein binding"/>
    <property type="evidence" value="ECO:0007669"/>
    <property type="project" value="UniProtKB-UniRule"/>
</dbReference>
<dbReference type="PROSITE" id="PS50076">
    <property type="entry name" value="DNAJ_2"/>
    <property type="match status" value="1"/>
</dbReference>
<evidence type="ECO:0000256" key="1">
    <source>
        <dbReference type="ARBA" id="ARBA00022723"/>
    </source>
</evidence>
<evidence type="ECO:0000256" key="8">
    <source>
        <dbReference type="HAMAP-Rule" id="MF_01152"/>
    </source>
</evidence>
<protein>
    <recommendedName>
        <fullName evidence="7 8">Chaperone protein DnaJ</fullName>
    </recommendedName>
</protein>
<dbReference type="SUPFAM" id="SSF57938">
    <property type="entry name" value="DnaJ/Hsp40 cysteine-rich domain"/>
    <property type="match status" value="1"/>
</dbReference>
<keyword evidence="4 8" id="KW-0862">Zinc</keyword>